<dbReference type="GO" id="GO:0005829">
    <property type="term" value="C:cytosol"/>
    <property type="evidence" value="ECO:0007669"/>
    <property type="project" value="TreeGrafter"/>
</dbReference>
<evidence type="ECO:0000313" key="14">
    <source>
        <dbReference type="Proteomes" id="UP000239759"/>
    </source>
</evidence>
<proteinExistence type="inferred from homology"/>
<dbReference type="SUPFAM" id="SSF52540">
    <property type="entry name" value="P-loop containing nucleoside triphosphate hydrolases"/>
    <property type="match status" value="1"/>
</dbReference>
<dbReference type="Gene3D" id="1.10.860.10">
    <property type="entry name" value="DNAb Helicase, Chain A"/>
    <property type="match status" value="1"/>
</dbReference>
<evidence type="ECO:0000256" key="7">
    <source>
        <dbReference type="ARBA" id="ARBA00023125"/>
    </source>
</evidence>
<dbReference type="Pfam" id="PF00772">
    <property type="entry name" value="DnaB"/>
    <property type="match status" value="1"/>
</dbReference>
<reference evidence="13 14" key="1">
    <citation type="submission" date="2018-02" db="EMBL/GenBank/DDBJ databases">
        <title>Comparative analysis of genomes of three Brevibacillus laterosporus strains producers of potent antimicrobials isolated from silage.</title>
        <authorList>
            <person name="Kojic M."/>
            <person name="Miljkovic M."/>
            <person name="Studholme D."/>
            <person name="Filipic B."/>
        </authorList>
    </citation>
    <scope>NUCLEOTIDE SEQUENCE [LARGE SCALE GENOMIC DNA]</scope>
    <source>
        <strain evidence="13 14">BGSP11</strain>
    </source>
</reference>
<feature type="domain" description="DNA helicase DnaB-like N-terminal" evidence="11">
    <location>
        <begin position="11"/>
        <end position="106"/>
    </location>
</feature>
<evidence type="ECO:0000259" key="12">
    <source>
        <dbReference type="Pfam" id="PF03796"/>
    </source>
</evidence>
<dbReference type="InterPro" id="IPR007693">
    <property type="entry name" value="DNA_helicase_DnaB-like_N"/>
</dbReference>
<evidence type="ECO:0000256" key="10">
    <source>
        <dbReference type="ARBA" id="ARBA00048954"/>
    </source>
</evidence>
<keyword evidence="7" id="KW-0238">DNA-binding</keyword>
<feature type="domain" description="SF4 helicase" evidence="12">
    <location>
        <begin position="202"/>
        <end position="467"/>
    </location>
</feature>
<evidence type="ECO:0000256" key="6">
    <source>
        <dbReference type="ARBA" id="ARBA00022840"/>
    </source>
</evidence>
<evidence type="ECO:0000259" key="11">
    <source>
        <dbReference type="Pfam" id="PF00772"/>
    </source>
</evidence>
<evidence type="ECO:0000256" key="8">
    <source>
        <dbReference type="ARBA" id="ARBA00023235"/>
    </source>
</evidence>
<dbReference type="GO" id="GO:0003677">
    <property type="term" value="F:DNA binding"/>
    <property type="evidence" value="ECO:0007669"/>
    <property type="project" value="UniProtKB-KW"/>
</dbReference>
<protein>
    <recommendedName>
        <fullName evidence="9">DNA 5'-3' helicase</fullName>
        <ecNumber evidence="9">5.6.2.3</ecNumber>
    </recommendedName>
</protein>
<dbReference type="PANTHER" id="PTHR30153">
    <property type="entry name" value="REPLICATIVE DNA HELICASE DNAB"/>
    <property type="match status" value="1"/>
</dbReference>
<comment type="caution">
    <text evidence="13">The sequence shown here is derived from an EMBL/GenBank/DDBJ whole genome shotgun (WGS) entry which is preliminary data.</text>
</comment>
<evidence type="ECO:0000256" key="4">
    <source>
        <dbReference type="ARBA" id="ARBA00022801"/>
    </source>
</evidence>
<dbReference type="PANTHER" id="PTHR30153:SF2">
    <property type="entry name" value="REPLICATIVE DNA HELICASE"/>
    <property type="match status" value="1"/>
</dbReference>
<evidence type="ECO:0000256" key="1">
    <source>
        <dbReference type="ARBA" id="ARBA00008428"/>
    </source>
</evidence>
<keyword evidence="2" id="KW-0235">DNA replication</keyword>
<dbReference type="GO" id="GO:0043139">
    <property type="term" value="F:5'-3' DNA helicase activity"/>
    <property type="evidence" value="ECO:0007669"/>
    <property type="project" value="UniProtKB-EC"/>
</dbReference>
<dbReference type="EC" id="5.6.2.3" evidence="9"/>
<dbReference type="Gene3D" id="3.40.50.300">
    <property type="entry name" value="P-loop containing nucleotide triphosphate hydrolases"/>
    <property type="match status" value="1"/>
</dbReference>
<name>A0AAP8U700_BRELA</name>
<dbReference type="InterPro" id="IPR016136">
    <property type="entry name" value="DNA_helicase_N/primase_C"/>
</dbReference>
<dbReference type="AlphaFoldDB" id="A0AAP8U700"/>
<dbReference type="EMBL" id="PRKQ01000001">
    <property type="protein sequence ID" value="PPB12932.1"/>
    <property type="molecule type" value="Genomic_DNA"/>
</dbReference>
<evidence type="ECO:0000256" key="3">
    <source>
        <dbReference type="ARBA" id="ARBA00022741"/>
    </source>
</evidence>
<accession>A0AAP8U700</accession>
<dbReference type="GO" id="GO:0006260">
    <property type="term" value="P:DNA replication"/>
    <property type="evidence" value="ECO:0007669"/>
    <property type="project" value="UniProtKB-KW"/>
</dbReference>
<dbReference type="GO" id="GO:0016787">
    <property type="term" value="F:hydrolase activity"/>
    <property type="evidence" value="ECO:0007669"/>
    <property type="project" value="UniProtKB-KW"/>
</dbReference>
<dbReference type="Pfam" id="PF03796">
    <property type="entry name" value="DnaB_C"/>
    <property type="match status" value="1"/>
</dbReference>
<gene>
    <name evidence="13" type="ORF">C4A77_00670</name>
</gene>
<dbReference type="SUPFAM" id="SSF48024">
    <property type="entry name" value="N-terminal domain of DnaB helicase"/>
    <property type="match status" value="1"/>
</dbReference>
<organism evidence="13 14">
    <name type="scientific">Brevibacillus laterosporus</name>
    <name type="common">Bacillus laterosporus</name>
    <dbReference type="NCBI Taxonomy" id="1465"/>
    <lineage>
        <taxon>Bacteria</taxon>
        <taxon>Bacillati</taxon>
        <taxon>Bacillota</taxon>
        <taxon>Bacilli</taxon>
        <taxon>Bacillales</taxon>
        <taxon>Paenibacillaceae</taxon>
        <taxon>Brevibacillus</taxon>
    </lineage>
</organism>
<keyword evidence="4" id="KW-0378">Hydrolase</keyword>
<keyword evidence="8" id="KW-0413">Isomerase</keyword>
<dbReference type="GO" id="GO:0005524">
    <property type="term" value="F:ATP binding"/>
    <property type="evidence" value="ECO:0007669"/>
    <property type="project" value="UniProtKB-KW"/>
</dbReference>
<evidence type="ECO:0000256" key="2">
    <source>
        <dbReference type="ARBA" id="ARBA00022705"/>
    </source>
</evidence>
<comment type="catalytic activity">
    <reaction evidence="10">
        <text>ATP + H2O = ADP + phosphate + H(+)</text>
        <dbReference type="Rhea" id="RHEA:13065"/>
        <dbReference type="ChEBI" id="CHEBI:15377"/>
        <dbReference type="ChEBI" id="CHEBI:15378"/>
        <dbReference type="ChEBI" id="CHEBI:30616"/>
        <dbReference type="ChEBI" id="CHEBI:43474"/>
        <dbReference type="ChEBI" id="CHEBI:456216"/>
        <dbReference type="EC" id="5.6.2.3"/>
    </reaction>
</comment>
<sequence>MPLQDKVSIFQVIGCLMKKPDLLREGSYKITKDDFPEKFHKIVFGAINNVISQGLEELDFISVDSFLSSYDIQHKIFEDNEGLDYIQSATETANLSNFEYHYNRLKKFSLLRAYEDAGIDIKEIYDDDLLNLREKEEMQKRFDEYSIKDIVDIIDQKQLEIRARFLFDSDSYSIHISENLFELKEKLKEEPDYGAPLVSGVLNKIFRGAKFENLFMRSAPSNLGKTRLSMADALYLAVDEIFDLSTNKWVSTGEREPTLYITTEMKTERLQPSAIAFVSGVNETKIKNGEYTEEEEKRIDRAIKVLKRSKLWMHYIPNFNIADIETSIRKFITEHGVKYIFFDYVHISIKLLEEIANQSRGVKLREDIVLLMFVDRLKTLSNRHKVYISTSSQVNGDWKNVKDADSTILRGSKAMADKLDMAIIALLPTKSDLEALEPILRTGFYPAPNMVYHIYKNREDEYVNVKLWLYADMGTLRTTDLFLTNSDYEVIPIEAVNIQTYSYDTENEQNEEEIV</sequence>
<keyword evidence="6" id="KW-0067">ATP-binding</keyword>
<dbReference type="InterPro" id="IPR027417">
    <property type="entry name" value="P-loop_NTPase"/>
</dbReference>
<evidence type="ECO:0000313" key="13">
    <source>
        <dbReference type="EMBL" id="PPB12932.1"/>
    </source>
</evidence>
<dbReference type="InterPro" id="IPR007694">
    <property type="entry name" value="DNA_helicase_DnaB-like_C"/>
</dbReference>
<dbReference type="InterPro" id="IPR036185">
    <property type="entry name" value="DNA_heli_DnaB-like_N_sf"/>
</dbReference>
<comment type="similarity">
    <text evidence="1">Belongs to the helicase family. DnaB subfamily.</text>
</comment>
<evidence type="ECO:0000256" key="5">
    <source>
        <dbReference type="ARBA" id="ARBA00022806"/>
    </source>
</evidence>
<evidence type="ECO:0000256" key="9">
    <source>
        <dbReference type="ARBA" id="ARBA00044969"/>
    </source>
</evidence>
<keyword evidence="3" id="KW-0547">Nucleotide-binding</keyword>
<keyword evidence="5" id="KW-0347">Helicase</keyword>
<dbReference type="RefSeq" id="WP_104030333.1">
    <property type="nucleotide sequence ID" value="NZ_PRKQ01000001.1"/>
</dbReference>
<dbReference type="Proteomes" id="UP000239759">
    <property type="component" value="Unassembled WGS sequence"/>
</dbReference>